<feature type="signal peptide" evidence="1">
    <location>
        <begin position="1"/>
        <end position="22"/>
    </location>
</feature>
<accession>A0ABZ2LTC0</accession>
<dbReference type="Proteomes" id="UP001370348">
    <property type="component" value="Chromosome"/>
</dbReference>
<evidence type="ECO:0000256" key="1">
    <source>
        <dbReference type="SAM" id="SignalP"/>
    </source>
</evidence>
<dbReference type="EMBL" id="CP089984">
    <property type="protein sequence ID" value="WXB13585.1"/>
    <property type="molecule type" value="Genomic_DNA"/>
</dbReference>
<reference evidence="2 3" key="1">
    <citation type="submission" date="2021-12" db="EMBL/GenBank/DDBJ databases">
        <title>Discovery of the Pendulisporaceae a myxobacterial family with distinct sporulation behavior and unique specialized metabolism.</title>
        <authorList>
            <person name="Garcia R."/>
            <person name="Popoff A."/>
            <person name="Bader C.D."/>
            <person name="Loehr J."/>
            <person name="Walesch S."/>
            <person name="Walt C."/>
            <person name="Boldt J."/>
            <person name="Bunk B."/>
            <person name="Haeckl F.J.F.P.J."/>
            <person name="Gunesch A.P."/>
            <person name="Birkelbach J."/>
            <person name="Nuebel U."/>
            <person name="Pietschmann T."/>
            <person name="Bach T."/>
            <person name="Mueller R."/>
        </authorList>
    </citation>
    <scope>NUCLEOTIDE SEQUENCE [LARGE SCALE GENOMIC DNA]</scope>
    <source>
        <strain evidence="2 3">MSr11954</strain>
    </source>
</reference>
<proteinExistence type="predicted"/>
<gene>
    <name evidence="2" type="ORF">LZC94_37830</name>
</gene>
<keyword evidence="1" id="KW-0732">Signal</keyword>
<sequence>MKKSMLVSSLSAFALLSTTVLADDPGAPVPVGQSVIVLFKYQWKLGDPSWQDYRDQTLVPKIRDLKNHAFQNAQVRFLSEDSDNGVITLAGNLSRTWPAEAAVLAASGLPVPAPYEKPLTPVLDVLVKMDLPSATLTQAQLDALRTLRQDLTPHGRVNISETHNYQCYKQREARDTDVFMAFTNQWLPDSVKSRRDQDTYWRERHGRFAVGLGLPKPVISYGQVHVDLVQPDNQIFDTDYEGLSFETIESRDSILRMSTDPGALATNAELIKDEQNFTGAPNMLVFEEIKLTP</sequence>
<keyword evidence="3" id="KW-1185">Reference proteome</keyword>
<evidence type="ECO:0000313" key="2">
    <source>
        <dbReference type="EMBL" id="WXB13585.1"/>
    </source>
</evidence>
<evidence type="ECO:0008006" key="4">
    <source>
        <dbReference type="Google" id="ProtNLM"/>
    </source>
</evidence>
<feature type="chain" id="PRO_5047039327" description="EthD domain-containing protein" evidence="1">
    <location>
        <begin position="23"/>
        <end position="293"/>
    </location>
</feature>
<dbReference type="RefSeq" id="WP_394823199.1">
    <property type="nucleotide sequence ID" value="NZ_CP089984.1"/>
</dbReference>
<name>A0ABZ2LTC0_9BACT</name>
<evidence type="ECO:0000313" key="3">
    <source>
        <dbReference type="Proteomes" id="UP001370348"/>
    </source>
</evidence>
<organism evidence="2 3">
    <name type="scientific">Pendulispora albinea</name>
    <dbReference type="NCBI Taxonomy" id="2741071"/>
    <lineage>
        <taxon>Bacteria</taxon>
        <taxon>Pseudomonadati</taxon>
        <taxon>Myxococcota</taxon>
        <taxon>Myxococcia</taxon>
        <taxon>Myxococcales</taxon>
        <taxon>Sorangiineae</taxon>
        <taxon>Pendulisporaceae</taxon>
        <taxon>Pendulispora</taxon>
    </lineage>
</organism>
<protein>
    <recommendedName>
        <fullName evidence="4">EthD domain-containing protein</fullName>
    </recommendedName>
</protein>